<dbReference type="Proteomes" id="UP000623467">
    <property type="component" value="Unassembled WGS sequence"/>
</dbReference>
<dbReference type="EMBL" id="JACAZH010000002">
    <property type="protein sequence ID" value="KAF7374505.1"/>
    <property type="molecule type" value="Genomic_DNA"/>
</dbReference>
<evidence type="ECO:0000256" key="2">
    <source>
        <dbReference type="ARBA" id="ARBA00022630"/>
    </source>
</evidence>
<dbReference type="InterPro" id="IPR036188">
    <property type="entry name" value="FAD/NAD-bd_sf"/>
</dbReference>
<dbReference type="SUPFAM" id="SSF51905">
    <property type="entry name" value="FAD/NAD(P)-binding domain"/>
    <property type="match status" value="1"/>
</dbReference>
<evidence type="ECO:0000256" key="1">
    <source>
        <dbReference type="ARBA" id="ARBA00007992"/>
    </source>
</evidence>
<dbReference type="Pfam" id="PF13450">
    <property type="entry name" value="NAD_binding_8"/>
    <property type="match status" value="1"/>
</dbReference>
<protein>
    <submittedName>
        <fullName evidence="7">FAD/NAD(P)-binding domain-containing protein</fullName>
    </submittedName>
</protein>
<sequence>MAQIRRKHGREFLQNGCSRGTLRPILTGMADDSTSPGSLQVSVVGGGIAGLTAALALRRNGHHVQIFEASDNKTEIGAALAVPRNALRVLDHLGISRENLKGVAFFGGVIIDPDTGESTITRWPTPSGVQSTIGLFCHRGDLYEELRRVAMGEGEGPPVKLRLGAKVTACDPDNGTITLSHGEIVQADLVLGADGGHSVIRTHIVGEVLKLTYSGVTCFRTVFEFPERPELQWLTEEVTGVRSFISKEGPFRMLLMYPCRAGTLLNFIGFYDDPLEDVEGWSPKASREDIIAKFQGFHPKFLPVLDLPPHSEIFKWRLGSLPLLPTWIRGHAALVGDAAHGTLPFLAQGAATAIEDGGAIGCLFPAGTTRGDVPERLKAYQDLRKERGEFVNTGSVEQLKHLKNQGTIRRFESVSLARLYGYDAIKTAQECYEERFGNKSSAT</sequence>
<gene>
    <name evidence="7" type="ORF">MSAN_00335100</name>
</gene>
<dbReference type="AlphaFoldDB" id="A0A8H6Z8J0"/>
<dbReference type="Gene3D" id="3.50.50.60">
    <property type="entry name" value="FAD/NAD(P)-binding domain"/>
    <property type="match status" value="1"/>
</dbReference>
<dbReference type="Pfam" id="PF01494">
    <property type="entry name" value="FAD_binding_3"/>
    <property type="match status" value="1"/>
</dbReference>
<dbReference type="InterPro" id="IPR002938">
    <property type="entry name" value="FAD-bd"/>
</dbReference>
<evidence type="ECO:0000313" key="7">
    <source>
        <dbReference type="EMBL" id="KAF7374505.1"/>
    </source>
</evidence>
<evidence type="ECO:0000256" key="5">
    <source>
        <dbReference type="ARBA" id="ARBA00023033"/>
    </source>
</evidence>
<dbReference type="PRINTS" id="PR00420">
    <property type="entry name" value="RNGMNOXGNASE"/>
</dbReference>
<evidence type="ECO:0000256" key="3">
    <source>
        <dbReference type="ARBA" id="ARBA00022827"/>
    </source>
</evidence>
<comment type="caution">
    <text evidence="7">The sequence shown here is derived from an EMBL/GenBank/DDBJ whole genome shotgun (WGS) entry which is preliminary data.</text>
</comment>
<keyword evidence="3" id="KW-0274">FAD</keyword>
<keyword evidence="5" id="KW-0503">Monooxygenase</keyword>
<proteinExistence type="inferred from homology"/>
<dbReference type="OrthoDB" id="9993796at2759"/>
<comment type="similarity">
    <text evidence="1">Belongs to the paxM FAD-dependent monooxygenase family.</text>
</comment>
<dbReference type="SUPFAM" id="SSF54373">
    <property type="entry name" value="FAD-linked reductases, C-terminal domain"/>
    <property type="match status" value="1"/>
</dbReference>
<dbReference type="InterPro" id="IPR050493">
    <property type="entry name" value="FAD-dep_Monooxygenase_BioMet"/>
</dbReference>
<reference evidence="7" key="1">
    <citation type="submission" date="2020-05" db="EMBL/GenBank/DDBJ databases">
        <title>Mycena genomes resolve the evolution of fungal bioluminescence.</title>
        <authorList>
            <person name="Tsai I.J."/>
        </authorList>
    </citation>
    <scope>NUCLEOTIDE SEQUENCE</scope>
    <source>
        <strain evidence="7">160909Yilan</strain>
    </source>
</reference>
<dbReference type="PANTHER" id="PTHR13789:SF309">
    <property type="entry name" value="PUTATIVE (AFU_ORTHOLOGUE AFUA_6G14510)-RELATED"/>
    <property type="match status" value="1"/>
</dbReference>
<organism evidence="7 8">
    <name type="scientific">Mycena sanguinolenta</name>
    <dbReference type="NCBI Taxonomy" id="230812"/>
    <lineage>
        <taxon>Eukaryota</taxon>
        <taxon>Fungi</taxon>
        <taxon>Dikarya</taxon>
        <taxon>Basidiomycota</taxon>
        <taxon>Agaricomycotina</taxon>
        <taxon>Agaricomycetes</taxon>
        <taxon>Agaricomycetidae</taxon>
        <taxon>Agaricales</taxon>
        <taxon>Marasmiineae</taxon>
        <taxon>Mycenaceae</taxon>
        <taxon>Mycena</taxon>
    </lineage>
</organism>
<dbReference type="GO" id="GO:0004497">
    <property type="term" value="F:monooxygenase activity"/>
    <property type="evidence" value="ECO:0007669"/>
    <property type="project" value="UniProtKB-KW"/>
</dbReference>
<keyword evidence="2" id="KW-0285">Flavoprotein</keyword>
<keyword evidence="8" id="KW-1185">Reference proteome</keyword>
<evidence type="ECO:0000313" key="8">
    <source>
        <dbReference type="Proteomes" id="UP000623467"/>
    </source>
</evidence>
<accession>A0A8H6Z8J0</accession>
<dbReference type="GO" id="GO:0071949">
    <property type="term" value="F:FAD binding"/>
    <property type="evidence" value="ECO:0007669"/>
    <property type="project" value="InterPro"/>
</dbReference>
<dbReference type="PANTHER" id="PTHR13789">
    <property type="entry name" value="MONOOXYGENASE"/>
    <property type="match status" value="1"/>
</dbReference>
<name>A0A8H6Z8J0_9AGAR</name>
<keyword evidence="4" id="KW-0560">Oxidoreductase</keyword>
<evidence type="ECO:0000256" key="4">
    <source>
        <dbReference type="ARBA" id="ARBA00023002"/>
    </source>
</evidence>
<evidence type="ECO:0000259" key="6">
    <source>
        <dbReference type="Pfam" id="PF01494"/>
    </source>
</evidence>
<feature type="domain" description="FAD-binding" evidence="6">
    <location>
        <begin position="182"/>
        <end position="389"/>
    </location>
</feature>